<dbReference type="InterPro" id="IPR010921">
    <property type="entry name" value="Trp_repressor/repl_initiator"/>
</dbReference>
<dbReference type="FunFam" id="3.40.50.300:FF:000668">
    <property type="entry name" value="Chromosomal replication initiator protein DnaA"/>
    <property type="match status" value="1"/>
</dbReference>
<dbReference type="GO" id="GO:0005524">
    <property type="term" value="F:ATP binding"/>
    <property type="evidence" value="ECO:0007669"/>
    <property type="project" value="UniProtKB-UniRule"/>
</dbReference>
<evidence type="ECO:0000313" key="21">
    <source>
        <dbReference type="EMBL" id="RGS64698.1"/>
    </source>
</evidence>
<evidence type="ECO:0000256" key="2">
    <source>
        <dbReference type="ARBA" id="ARBA00022490"/>
    </source>
</evidence>
<keyword evidence="6 8" id="KW-0446">Lipid-binding</keyword>
<keyword evidence="5 8" id="KW-0067">ATP-binding</keyword>
<evidence type="ECO:0000256" key="12">
    <source>
        <dbReference type="SAM" id="MobiDB-lite"/>
    </source>
</evidence>
<evidence type="ECO:0000313" key="15">
    <source>
        <dbReference type="EMBL" id="AVT44479.1"/>
    </source>
</evidence>
<dbReference type="Proteomes" id="UP000470926">
    <property type="component" value="Unassembled WGS sequence"/>
</dbReference>
<evidence type="ECO:0000313" key="19">
    <source>
        <dbReference type="EMBL" id="OFA36236.1"/>
    </source>
</evidence>
<dbReference type="EMBL" id="CP028341">
    <property type="protein sequence ID" value="AVT44479.1"/>
    <property type="molecule type" value="Genomic_DNA"/>
</dbReference>
<dbReference type="SUPFAM" id="SSF48295">
    <property type="entry name" value="TrpR-like"/>
    <property type="match status" value="1"/>
</dbReference>
<evidence type="ECO:0000313" key="27">
    <source>
        <dbReference type="Proteomes" id="UP000285462"/>
    </source>
</evidence>
<evidence type="ECO:0000313" key="23">
    <source>
        <dbReference type="EMBL" id="WNE85382.1"/>
    </source>
</evidence>
<dbReference type="Proteomes" id="UP000193179">
    <property type="component" value="Chromosome"/>
</dbReference>
<dbReference type="EMBL" id="QRLP01000006">
    <property type="protein sequence ID" value="RHJ16964.1"/>
    <property type="molecule type" value="Genomic_DNA"/>
</dbReference>
<dbReference type="GO" id="GO:0008289">
    <property type="term" value="F:lipid binding"/>
    <property type="evidence" value="ECO:0007669"/>
    <property type="project" value="UniProtKB-KW"/>
</dbReference>
<evidence type="ECO:0000313" key="16">
    <source>
        <dbReference type="EMBL" id="KAB5886462.1"/>
    </source>
</evidence>
<evidence type="ECO:0000256" key="10">
    <source>
        <dbReference type="RuleBase" id="RU000577"/>
    </source>
</evidence>
<gene>
    <name evidence="8 16" type="primary">dnaA</name>
    <name evidence="23" type="ORF">B0703_00005</name>
    <name evidence="19" type="ORF">BBK15_02935</name>
    <name evidence="15" type="ORF">C8077_00005</name>
    <name evidence="22" type="ORF">DW139_08230</name>
    <name evidence="21" type="ORF">DWX79_06630</name>
    <name evidence="20" type="ORF">F3K97_00005</name>
    <name evidence="17" type="ORF">GA542_00110</name>
    <name evidence="16" type="ORF">GA629_03900</name>
    <name evidence="18" type="ORF">NE692_05400</name>
</gene>
<dbReference type="InterPro" id="IPR027417">
    <property type="entry name" value="P-loop_NTPase"/>
</dbReference>
<dbReference type="Proteomes" id="UP000175684">
    <property type="component" value="Unassembled WGS sequence"/>
</dbReference>
<comment type="caution">
    <text evidence="8">Lacks conserved residue(s) required for the propagation of feature annotation.</text>
</comment>
<dbReference type="PRINTS" id="PR00051">
    <property type="entry name" value="DNAA"/>
</dbReference>
<evidence type="ECO:0000259" key="13">
    <source>
        <dbReference type="SMART" id="SM00382"/>
    </source>
</evidence>
<feature type="region of interest" description="Domain IV, binds dsDNA" evidence="8">
    <location>
        <begin position="376"/>
        <end position="499"/>
    </location>
</feature>
<protein>
    <recommendedName>
        <fullName evidence="8 9">Chromosomal replication initiator protein DnaA</fullName>
    </recommendedName>
</protein>
<feature type="region of interest" description="Domain I, interacts with DnaA modulators" evidence="8">
    <location>
        <begin position="1"/>
        <end position="102"/>
    </location>
</feature>
<evidence type="ECO:0000256" key="6">
    <source>
        <dbReference type="ARBA" id="ARBA00023121"/>
    </source>
</evidence>
<evidence type="ECO:0000313" key="26">
    <source>
        <dbReference type="Proteomes" id="UP000284589"/>
    </source>
</evidence>
<dbReference type="EMBL" id="MAXD01000001">
    <property type="protein sequence ID" value="OFA36236.1"/>
    <property type="molecule type" value="Genomic_DNA"/>
</dbReference>
<evidence type="ECO:0000313" key="20">
    <source>
        <dbReference type="EMBL" id="QHB61812.1"/>
    </source>
</evidence>
<reference evidence="20 28" key="6">
    <citation type="submission" date="2019-12" db="EMBL/GenBank/DDBJ databases">
        <title>Draft Genome Sequence of Bifidobacterium adolescentis ZJ2.</title>
        <authorList>
            <person name="Jin Z."/>
        </authorList>
    </citation>
    <scope>NUCLEOTIDE SEQUENCE [LARGE SCALE GENOMIC DNA]</scope>
    <source>
        <strain evidence="20 28">ZJ2</strain>
    </source>
</reference>
<dbReference type="EMBL" id="CP133648">
    <property type="protein sequence ID" value="WNE85382.1"/>
    <property type="molecule type" value="Genomic_DNA"/>
</dbReference>
<dbReference type="EMBL" id="JANFYM010000004">
    <property type="protein sequence ID" value="MCQ4792897.1"/>
    <property type="molecule type" value="Genomic_DNA"/>
</dbReference>
<feature type="region of interest" description="Disordered" evidence="12">
    <location>
        <begin position="96"/>
        <end position="124"/>
    </location>
</feature>
<comment type="subcellular location">
    <subcellularLocation>
        <location evidence="8">Cytoplasm</location>
    </subcellularLocation>
</comment>
<dbReference type="Proteomes" id="UP000470200">
    <property type="component" value="Unassembled WGS sequence"/>
</dbReference>
<feature type="binding site" evidence="8">
    <location>
        <position position="201"/>
    </location>
    <ligand>
        <name>ATP</name>
        <dbReference type="ChEBI" id="CHEBI:30616"/>
    </ligand>
</feature>
<reference evidence="18" key="7">
    <citation type="submission" date="2022-06" db="EMBL/GenBank/DDBJ databases">
        <title>Isolation of gut microbiota from human fecal samples.</title>
        <authorList>
            <person name="Pamer E.G."/>
            <person name="Barat B."/>
            <person name="Waligurski E."/>
            <person name="Medina S."/>
            <person name="Paddock L."/>
            <person name="Mostad J."/>
        </authorList>
    </citation>
    <scope>NUCLEOTIDE SEQUENCE</scope>
    <source>
        <strain evidence="18">SL.1.01</strain>
    </source>
</reference>
<evidence type="ECO:0000256" key="7">
    <source>
        <dbReference type="ARBA" id="ARBA00023125"/>
    </source>
</evidence>
<evidence type="ECO:0000256" key="11">
    <source>
        <dbReference type="RuleBase" id="RU004227"/>
    </source>
</evidence>
<dbReference type="AlphaFoldDB" id="A0A076JFV9"/>
<evidence type="ECO:0000256" key="9">
    <source>
        <dbReference type="NCBIfam" id="TIGR00362"/>
    </source>
</evidence>
<dbReference type="GeneID" id="4556250"/>
<reference evidence="23" key="1">
    <citation type="journal article" date="2016" name="Sci. Rep.">
        <title>Evaluation of genetic diversity among strains of the human gut commensal Bifidobacterium adolescentis.</title>
        <authorList>
            <person name="Duranti S."/>
            <person name="Milani C."/>
            <person name="Lugli G.A."/>
            <person name="Mancabelli L."/>
            <person name="Turroni F."/>
            <person name="Ferrario C."/>
            <person name="Mangifesta M."/>
            <person name="Viappiani A."/>
            <person name="Sanchez B."/>
            <person name="Margolles A."/>
            <person name="van Sinderen D."/>
            <person name="Ventura M."/>
        </authorList>
    </citation>
    <scope>NUCLEOTIDE SEQUENCE</scope>
    <source>
        <strain evidence="23">703B</strain>
    </source>
</reference>
<evidence type="ECO:0000256" key="4">
    <source>
        <dbReference type="ARBA" id="ARBA00022741"/>
    </source>
</evidence>
<keyword evidence="2 8" id="KW-0963">Cytoplasm</keyword>
<dbReference type="InterPro" id="IPR013317">
    <property type="entry name" value="DnaA_dom"/>
</dbReference>
<dbReference type="InterPro" id="IPR018312">
    <property type="entry name" value="Chromosome_initiator_DnaA_CS"/>
</dbReference>
<dbReference type="GO" id="GO:0005737">
    <property type="term" value="C:cytoplasm"/>
    <property type="evidence" value="ECO:0007669"/>
    <property type="project" value="UniProtKB-SubCell"/>
</dbReference>
<keyword evidence="7 8" id="KW-0238">DNA-binding</keyword>
<dbReference type="EMBL" id="QRVT01000003">
    <property type="protein sequence ID" value="RGS64698.1"/>
    <property type="molecule type" value="Genomic_DNA"/>
</dbReference>
<evidence type="ECO:0000256" key="8">
    <source>
        <dbReference type="HAMAP-Rule" id="MF_00377"/>
    </source>
</evidence>
<feature type="binding site" evidence="8">
    <location>
        <position position="200"/>
    </location>
    <ligand>
        <name>ATP</name>
        <dbReference type="ChEBI" id="CHEBI:30616"/>
    </ligand>
</feature>
<evidence type="ECO:0000313" key="28">
    <source>
        <dbReference type="Proteomes" id="UP000464884"/>
    </source>
</evidence>
<dbReference type="InterPro" id="IPR003593">
    <property type="entry name" value="AAA+_ATPase"/>
</dbReference>
<comment type="domain">
    <text evidence="8">Domain I is involved in oligomerization and binding regulators, domain II is flexibile and of varying length in different bacteria, domain III forms the AAA+ region, while domain IV binds dsDNA.</text>
</comment>
<dbReference type="Gene3D" id="1.10.8.60">
    <property type="match status" value="1"/>
</dbReference>
<dbReference type="EMBL" id="CP047129">
    <property type="protein sequence ID" value="QHB61812.1"/>
    <property type="molecule type" value="Genomic_DNA"/>
</dbReference>
<evidence type="ECO:0000313" key="18">
    <source>
        <dbReference type="EMBL" id="MCQ4792897.1"/>
    </source>
</evidence>
<name>A0A076JFV9_BIFAD</name>
<dbReference type="NCBIfam" id="TIGR00362">
    <property type="entry name" value="DnaA"/>
    <property type="match status" value="1"/>
</dbReference>
<dbReference type="OrthoDB" id="9807019at2"/>
<feature type="binding site" evidence="8">
    <location>
        <position position="202"/>
    </location>
    <ligand>
        <name>ATP</name>
        <dbReference type="ChEBI" id="CHEBI:30616"/>
    </ligand>
</feature>
<dbReference type="CDD" id="cd06571">
    <property type="entry name" value="Bac_DnaA_C"/>
    <property type="match status" value="1"/>
</dbReference>
<reference evidence="19 24" key="2">
    <citation type="submission" date="2016-07" db="EMBL/GenBank/DDBJ databases">
        <title>Draft Genome Sequence of Bifidobacterium adolescentis strain Km 4.</title>
        <authorList>
            <person name="Danilenko V.N."/>
        </authorList>
    </citation>
    <scope>NUCLEOTIDE SEQUENCE [LARGE SCALE GENOMIC DNA]</scope>
    <source>
        <strain evidence="19 24">Km 4</strain>
    </source>
</reference>
<proteinExistence type="inferred from homology"/>
<reference evidence="26 27" key="4">
    <citation type="submission" date="2018-08" db="EMBL/GenBank/DDBJ databases">
        <title>A genome reference for cultivated species of the human gut microbiota.</title>
        <authorList>
            <person name="Zou Y."/>
            <person name="Xue W."/>
            <person name="Luo G."/>
        </authorList>
    </citation>
    <scope>NUCLEOTIDE SEQUENCE [LARGE SCALE GENOMIC DNA]</scope>
    <source>
        <strain evidence="21 27">AF21-27</strain>
        <strain evidence="22 26">AM12-20</strain>
    </source>
</reference>
<dbReference type="Proteomes" id="UP000464884">
    <property type="component" value="Chromosome"/>
</dbReference>
<evidence type="ECO:0000313" key="30">
    <source>
        <dbReference type="Proteomes" id="UP000470926"/>
    </source>
</evidence>
<dbReference type="PATRIC" id="fig|1680.6.peg.23"/>
<dbReference type="FunFam" id="1.10.8.60:FF:000003">
    <property type="entry name" value="Chromosomal replication initiator protein DnaA"/>
    <property type="match status" value="1"/>
</dbReference>
<dbReference type="Proteomes" id="UP000285462">
    <property type="component" value="Unassembled WGS sequence"/>
</dbReference>
<dbReference type="Gene3D" id="3.40.50.300">
    <property type="entry name" value="P-loop containing nucleotide triphosphate hydrolases"/>
    <property type="match status" value="1"/>
</dbReference>
<keyword evidence="4 8" id="KW-0547">Nucleotide-binding</keyword>
<evidence type="ECO:0000313" key="22">
    <source>
        <dbReference type="EMBL" id="RHJ16964.1"/>
    </source>
</evidence>
<evidence type="ECO:0000313" key="24">
    <source>
        <dbReference type="Proteomes" id="UP000175684"/>
    </source>
</evidence>
<evidence type="ECO:0000256" key="3">
    <source>
        <dbReference type="ARBA" id="ARBA00022705"/>
    </source>
</evidence>
<evidence type="ECO:0000313" key="29">
    <source>
        <dbReference type="Proteomes" id="UP000470200"/>
    </source>
</evidence>
<reference evidence="15 25" key="3">
    <citation type="submission" date="2018-03" db="EMBL/GenBank/DDBJ databases">
        <authorList>
            <person name="Keele B.F."/>
        </authorList>
    </citation>
    <scope>NUCLEOTIDE SEQUENCE [LARGE SCALE GENOMIC DNA]</scope>
    <source>
        <strain evidence="15 25">1-11</strain>
    </source>
</reference>
<dbReference type="GO" id="GO:0006270">
    <property type="term" value="P:DNA replication initiation"/>
    <property type="evidence" value="ECO:0007669"/>
    <property type="project" value="UniProtKB-UniRule"/>
</dbReference>
<feature type="domain" description="AAA+ ATPase" evidence="13">
    <location>
        <begin position="187"/>
        <end position="326"/>
    </location>
</feature>
<keyword evidence="3 8" id="KW-0235">DNA replication</keyword>
<dbReference type="GO" id="GO:0006275">
    <property type="term" value="P:regulation of DNA replication"/>
    <property type="evidence" value="ECO:0007669"/>
    <property type="project" value="UniProtKB-UniRule"/>
</dbReference>
<feature type="domain" description="Chromosomal replication initiator DnaA C-terminal" evidence="14">
    <location>
        <begin position="402"/>
        <end position="471"/>
    </location>
</feature>
<dbReference type="Proteomes" id="UP000241454">
    <property type="component" value="Chromosome"/>
</dbReference>
<dbReference type="OMA" id="DIAFFYA"/>
<evidence type="ECO:0000313" key="25">
    <source>
        <dbReference type="Proteomes" id="UP000241454"/>
    </source>
</evidence>
<comment type="function">
    <text evidence="8 10">Plays an essential role in the initiation and regulation of chromosomal replication. ATP-DnaA binds to the origin of replication (oriC) to initiate formation of the DNA replication initiation complex once per cell cycle. Binds the DnaA box (a 9 base pair repeat at the origin) and separates the double-stranded (ds)DNA. Forms a right-handed helical filament on oriC DNA; dsDNA binds to the exterior of the filament while single-stranded (ss)DNA is stabiized in the filament's interior. The ATP-DnaA-oriC complex binds and stabilizes one strand of the AT-rich DNA unwinding element (DUE), permitting loading of DNA polymerase. After initiation quickly degrades to an ADP-DnaA complex that is not apt for DNA replication. Binds acidic phospholipids.</text>
</comment>
<dbReference type="PANTHER" id="PTHR30050:SF2">
    <property type="entry name" value="CHROMOSOMAL REPLICATION INITIATOR PROTEIN DNAA"/>
    <property type="match status" value="1"/>
</dbReference>
<feature type="binding site" evidence="8">
    <location>
        <position position="198"/>
    </location>
    <ligand>
        <name>ATP</name>
        <dbReference type="ChEBI" id="CHEBI:30616"/>
    </ligand>
</feature>
<dbReference type="Pfam" id="PF00308">
    <property type="entry name" value="Bac_DnaA"/>
    <property type="match status" value="1"/>
</dbReference>
<dbReference type="Gene3D" id="1.10.1750.10">
    <property type="match status" value="1"/>
</dbReference>
<reference evidence="23" key="8">
    <citation type="submission" date="2023-09" db="EMBL/GenBank/DDBJ databases">
        <title>Ecological and genomic based identification of the Bifidobacterium adolescentis prototype of the healthy human gut microbiota.</title>
        <authorList>
            <person name="Lugli G.A."/>
            <person name="Argentini C."/>
            <person name="Tarracchini C."/>
            <person name="Fontana F."/>
            <person name="Alessandri G."/>
            <person name="Mancabelli L."/>
            <person name="Milani C."/>
            <person name="Turroni F."/>
            <person name="Ventura M."/>
        </authorList>
    </citation>
    <scope>NUCLEOTIDE SEQUENCE</scope>
    <source>
        <strain evidence="23">703B</strain>
    </source>
</reference>
<evidence type="ECO:0000256" key="1">
    <source>
        <dbReference type="ARBA" id="ARBA00006583"/>
    </source>
</evidence>
<organism evidence="16 29">
    <name type="scientific">Bifidobacterium adolescentis</name>
    <dbReference type="NCBI Taxonomy" id="1680"/>
    <lineage>
        <taxon>Bacteria</taxon>
        <taxon>Bacillati</taxon>
        <taxon>Actinomycetota</taxon>
        <taxon>Actinomycetes</taxon>
        <taxon>Bifidobacteriales</taxon>
        <taxon>Bifidobacteriaceae</taxon>
        <taxon>Bifidobacterium</taxon>
    </lineage>
</organism>
<dbReference type="InterPro" id="IPR001957">
    <property type="entry name" value="Chromosome_initiator_DnaA"/>
</dbReference>
<dbReference type="HAMAP" id="MF_00377">
    <property type="entry name" value="DnaA_bact"/>
    <property type="match status" value="1"/>
</dbReference>
<comment type="similarity">
    <text evidence="1 8 11">Belongs to the DnaA family.</text>
</comment>
<dbReference type="RefSeq" id="WP_003807173.1">
    <property type="nucleotide sequence ID" value="NZ_AP028457.1"/>
</dbReference>
<sequence length="499" mass="56137">MADNTTTDPLEQARGVWSDALALLHQNPSLSVRDKSWLENVYPEGMWGPTIMLCVPSEAAQQALQTELNKPLMEALRESAEQDIFPAFKIVEMKPKTEEQPEETYPRFSPAKSPAKSPANETMQGQLPIPATMPPEQDHFQSGQNRPLLDPETHLNKNATFDTFVPGDSNRFARTVALAVAEGSGHDFNPLCIYGGSGLGKTHLLNAIGNYALVKDPNLKVRYVTSEEFTNEFIEALADTNQSSGQIKEFNRRYREVDVLLIDDIQFLSGKDATLEQFFHTFNTLHQANKRIVIASDVPPKDLQGFNERLISRFESGLTVDVKPPDLETRIAILRMIATMNGSNIPNDVFNLIAERFTENIRELEGALNRVTAMASLSNQPVTKALAEQTLQDFFTTDVEIKPADIITQVAKYFYLTFDDIVGRSRTKKIALARQIAMYLVRELTSMSLNDIGLVFGGKDHTTVMHAYTRINDEMQEKQEIYNYVTELTLQLKQRSNDK</sequence>
<comment type="subunit">
    <text evidence="8">Oligomerizes as a right-handed, spiral filament on DNA at oriC.</text>
</comment>
<evidence type="ECO:0000256" key="5">
    <source>
        <dbReference type="ARBA" id="ARBA00022840"/>
    </source>
</evidence>
<dbReference type="eggNOG" id="COG0593">
    <property type="taxonomic scope" value="Bacteria"/>
</dbReference>
<evidence type="ECO:0000259" key="14">
    <source>
        <dbReference type="SMART" id="SM00760"/>
    </source>
</evidence>
<dbReference type="PROSITE" id="PS01008">
    <property type="entry name" value="DNAA"/>
    <property type="match status" value="1"/>
</dbReference>
<dbReference type="InterPro" id="IPR020591">
    <property type="entry name" value="Chromosome_initiator_DnaA-like"/>
</dbReference>
<accession>A0A076JFV9</accession>
<evidence type="ECO:0000313" key="17">
    <source>
        <dbReference type="EMBL" id="KAB6031660.1"/>
    </source>
</evidence>
<dbReference type="CDD" id="cd00009">
    <property type="entry name" value="AAA"/>
    <property type="match status" value="1"/>
</dbReference>
<dbReference type="PANTHER" id="PTHR30050">
    <property type="entry name" value="CHROMOSOMAL REPLICATION INITIATOR PROTEIN DNAA"/>
    <property type="match status" value="1"/>
</dbReference>
<dbReference type="KEGG" id="badl:BADO_0001"/>
<dbReference type="InterPro" id="IPR013159">
    <property type="entry name" value="DnaA_C"/>
</dbReference>
<dbReference type="SMART" id="SM00760">
    <property type="entry name" value="Bac_DnaA_C"/>
    <property type="match status" value="1"/>
</dbReference>
<dbReference type="EMBL" id="WDIP01000002">
    <property type="protein sequence ID" value="KAB5886462.1"/>
    <property type="molecule type" value="Genomic_DNA"/>
</dbReference>
<dbReference type="Proteomes" id="UP000284589">
    <property type="component" value="Unassembled WGS sequence"/>
</dbReference>
<dbReference type="SMART" id="SM00382">
    <property type="entry name" value="AAA"/>
    <property type="match status" value="1"/>
</dbReference>
<dbReference type="EMBL" id="WDFR01000001">
    <property type="protein sequence ID" value="KAB6031660.1"/>
    <property type="molecule type" value="Genomic_DNA"/>
</dbReference>
<dbReference type="SUPFAM" id="SSF52540">
    <property type="entry name" value="P-loop containing nucleoside triphosphate hydrolases"/>
    <property type="match status" value="1"/>
</dbReference>
<dbReference type="GO" id="GO:0005886">
    <property type="term" value="C:plasma membrane"/>
    <property type="evidence" value="ECO:0007669"/>
    <property type="project" value="TreeGrafter"/>
</dbReference>
<reference evidence="29 30" key="5">
    <citation type="journal article" date="2019" name="Nat. Med.">
        <title>A library of human gut bacterial isolates paired with longitudinal multiomics data enables mechanistic microbiome research.</title>
        <authorList>
            <person name="Poyet M."/>
            <person name="Groussin M."/>
            <person name="Gibbons S.M."/>
            <person name="Avila-Pacheco J."/>
            <person name="Jiang X."/>
            <person name="Kearney S.M."/>
            <person name="Perrotta A.R."/>
            <person name="Berdy B."/>
            <person name="Zhao S."/>
            <person name="Lieberman T.D."/>
            <person name="Swanson P.K."/>
            <person name="Smith M."/>
            <person name="Roesemann S."/>
            <person name="Alexander J.E."/>
            <person name="Rich S.A."/>
            <person name="Livny J."/>
            <person name="Vlamakis H."/>
            <person name="Clish C."/>
            <person name="Bullock K."/>
            <person name="Deik A."/>
            <person name="Scott J."/>
            <person name="Pierce K.A."/>
            <person name="Xavier R.J."/>
            <person name="Alm E.J."/>
        </authorList>
    </citation>
    <scope>NUCLEOTIDE SEQUENCE [LARGE SCALE GENOMIC DNA]</scope>
    <source>
        <strain evidence="16 29">BIOML-A105</strain>
        <strain evidence="17 30">BIOML-A26</strain>
    </source>
</reference>
<dbReference type="Proteomes" id="UP001206013">
    <property type="component" value="Unassembled WGS sequence"/>
</dbReference>
<dbReference type="GO" id="GO:0003688">
    <property type="term" value="F:DNA replication origin binding"/>
    <property type="evidence" value="ECO:0007669"/>
    <property type="project" value="UniProtKB-UniRule"/>
</dbReference>
<dbReference type="Pfam" id="PF08299">
    <property type="entry name" value="Bac_DnaA_C"/>
    <property type="match status" value="1"/>
</dbReference>